<evidence type="ECO:0000313" key="3">
    <source>
        <dbReference type="Proteomes" id="UP000300879"/>
    </source>
</evidence>
<proteinExistence type="predicted"/>
<dbReference type="AlphaFoldDB" id="A0A4P8XQY8"/>
<dbReference type="OrthoDB" id="2942742at2"/>
<dbReference type="EMBL" id="CP040396">
    <property type="protein sequence ID" value="QCT02879.1"/>
    <property type="molecule type" value="Genomic_DNA"/>
</dbReference>
<evidence type="ECO:0000313" key="2">
    <source>
        <dbReference type="EMBL" id="QCT02879.1"/>
    </source>
</evidence>
<evidence type="ECO:0000256" key="1">
    <source>
        <dbReference type="SAM" id="MobiDB-lite"/>
    </source>
</evidence>
<feature type="region of interest" description="Disordered" evidence="1">
    <location>
        <begin position="1"/>
        <end position="24"/>
    </location>
</feature>
<dbReference type="RefSeq" id="WP_138225841.1">
    <property type="nucleotide sequence ID" value="NZ_CP040396.1"/>
</dbReference>
<accession>A0A4P8XQY8</accession>
<name>A0A4P8XQY8_9BACL</name>
<protein>
    <submittedName>
        <fullName evidence="2">Uncharacterized protein</fullName>
    </submittedName>
</protein>
<sequence>MAQGKSGKGSRRRSKPKQDRSLLNNLTPQQIAVIAGLLTNALTVDSLLIDKEQRLQIVLGGSLRRKTRLDQLINELQDASLDELLDSLLNR</sequence>
<dbReference type="Proteomes" id="UP000300879">
    <property type="component" value="Chromosome"/>
</dbReference>
<gene>
    <name evidence="2" type="ORF">E6C60_2164</name>
</gene>
<reference evidence="2 3" key="1">
    <citation type="submission" date="2019-05" db="EMBL/GenBank/DDBJ databases">
        <authorList>
            <person name="Chen C."/>
        </authorList>
    </citation>
    <scope>NUCLEOTIDE SEQUENCE [LARGE SCALE GENOMIC DNA]</scope>
    <source>
        <strain evidence="2 3">HB172198</strain>
    </source>
</reference>
<dbReference type="KEGG" id="palo:E6C60_2164"/>
<organism evidence="2 3">
    <name type="scientific">Paenibacillus algicola</name>
    <dbReference type="NCBI Taxonomy" id="2565926"/>
    <lineage>
        <taxon>Bacteria</taxon>
        <taxon>Bacillati</taxon>
        <taxon>Bacillota</taxon>
        <taxon>Bacilli</taxon>
        <taxon>Bacillales</taxon>
        <taxon>Paenibacillaceae</taxon>
        <taxon>Paenibacillus</taxon>
    </lineage>
</organism>
<keyword evidence="3" id="KW-1185">Reference proteome</keyword>